<evidence type="ECO:0000313" key="11">
    <source>
        <dbReference type="Proteomes" id="UP001595886"/>
    </source>
</evidence>
<dbReference type="InterPro" id="IPR019734">
    <property type="entry name" value="TPR_rpt"/>
</dbReference>
<comment type="pathway">
    <text evidence="1">Protein modification; protein glycosylation.</text>
</comment>
<keyword evidence="4" id="KW-0328">Glycosyltransferase</keyword>
<dbReference type="SMART" id="SM00028">
    <property type="entry name" value="TPR"/>
    <property type="match status" value="8"/>
</dbReference>
<evidence type="ECO:0000256" key="7">
    <source>
        <dbReference type="ARBA" id="ARBA00022803"/>
    </source>
</evidence>
<evidence type="ECO:0000313" key="10">
    <source>
        <dbReference type="EMBL" id="MFC4820516.1"/>
    </source>
</evidence>
<evidence type="ECO:0000259" key="9">
    <source>
        <dbReference type="Pfam" id="PF13844"/>
    </source>
</evidence>
<feature type="repeat" description="TPR" evidence="8">
    <location>
        <begin position="118"/>
        <end position="151"/>
    </location>
</feature>
<feature type="repeat" description="TPR" evidence="8">
    <location>
        <begin position="220"/>
        <end position="253"/>
    </location>
</feature>
<dbReference type="Gene3D" id="3.40.50.2000">
    <property type="entry name" value="Glycogen Phosphorylase B"/>
    <property type="match status" value="1"/>
</dbReference>
<gene>
    <name evidence="10" type="ORF">ACFO6Q_09275</name>
</gene>
<dbReference type="RefSeq" id="WP_380020373.1">
    <property type="nucleotide sequence ID" value="NZ_JBHSHD010000007.1"/>
</dbReference>
<proteinExistence type="inferred from homology"/>
<protein>
    <recommendedName>
        <fullName evidence="3">protein O-GlcNAc transferase</fullName>
        <ecNumber evidence="3">2.4.1.255</ecNumber>
    </recommendedName>
</protein>
<dbReference type="InterPro" id="IPR051939">
    <property type="entry name" value="Glycosyltr_41/O-GlcNAc_trsf"/>
</dbReference>
<dbReference type="Pfam" id="PF13181">
    <property type="entry name" value="TPR_8"/>
    <property type="match status" value="1"/>
</dbReference>
<evidence type="ECO:0000256" key="5">
    <source>
        <dbReference type="ARBA" id="ARBA00022679"/>
    </source>
</evidence>
<dbReference type="Gene3D" id="3.40.50.11380">
    <property type="match status" value="1"/>
</dbReference>
<dbReference type="Gene3D" id="1.25.40.10">
    <property type="entry name" value="Tetratricopeptide repeat domain"/>
    <property type="match status" value="3"/>
</dbReference>
<dbReference type="PROSITE" id="PS50005">
    <property type="entry name" value="TPR"/>
    <property type="match status" value="4"/>
</dbReference>
<sequence>MASTPSPAQTRQSRLAAEQLQIGVAHHRAGRLGLAASHYQRAAKLAPAHPEVWHLLGICALQGGNAALAVKHLRACIERRPDFAEARNHLGVALRRCGRHAESVAAFRGALDAKERYVEAAYNLGLACEAVGDAVAAEQAYRQALQWRPDDFNSAANLGNLLRGAGRLDEALPLLERAQRLQPGLAQANGNLALLLADLGRHDEAVRHAQAATVQEPAQPQWWRALGVAERLRKNLEPAIAALSHALALAPDDAATRAELAVAAAEGGQIEAARSAFAQVLRRAPDMERIRWLAALSLPSVYADEAEVDAERERFARGLDEIDAGLRLDTPQRRFAAYDAARGAGTFLLHYQARDNTALQNRFGDLLARVMTAFAPQSMQPCAWRALAHGGRLRVGVVSSHLMRHSVSRYFARMLAGLDPQRFEVRVWHGGRRDAVADRLAARVTAFEPVGDEAMAVAERIREARLDVLIYPETGMDPVHHVLASLRLAPVQCVLYGHPATSGLLNADFFLSGAALEPDDAASHYREQLVRLPGLGACPEPVALAAGDARAPAPADGAPLLLCPQNPLKLMPSFDAVLADVAARTQARIGFFARDGLIAQRFRARIERRFADAGLDARRSLAFLPVQAYEDYLAAVRAAPLLLDSTGFSGGATSLDAFAVGTPVLTLRGAMARGRQTAAMLDVMEIGELVATDAQDYAAKAAALLRDASLRQDVRERIAGRSARLFEARGVEQAFADFLSAAASAAA</sequence>
<dbReference type="InterPro" id="IPR029489">
    <property type="entry name" value="OGT/SEC/SPY_C"/>
</dbReference>
<comment type="caution">
    <text evidence="10">The sequence shown here is derived from an EMBL/GenBank/DDBJ whole genome shotgun (WGS) entry which is preliminary data.</text>
</comment>
<evidence type="ECO:0000256" key="2">
    <source>
        <dbReference type="ARBA" id="ARBA00005386"/>
    </source>
</evidence>
<dbReference type="EC" id="2.4.1.255" evidence="3"/>
<dbReference type="PANTHER" id="PTHR44835:SF1">
    <property type="entry name" value="PROTEIN O-GLCNAC TRANSFERASE"/>
    <property type="match status" value="1"/>
</dbReference>
<dbReference type="SUPFAM" id="SSF48452">
    <property type="entry name" value="TPR-like"/>
    <property type="match status" value="1"/>
</dbReference>
<dbReference type="PANTHER" id="PTHR44835">
    <property type="entry name" value="UDP-N-ACETYLGLUCOSAMINE--PEPTIDE N-ACETYLGLUCOSAMINYLTRANSFERASE SPINDLY-RELATED"/>
    <property type="match status" value="1"/>
</dbReference>
<dbReference type="Proteomes" id="UP001595886">
    <property type="component" value="Unassembled WGS sequence"/>
</dbReference>
<reference evidence="11" key="1">
    <citation type="journal article" date="2019" name="Int. J. Syst. Evol. Microbiol.">
        <title>The Global Catalogue of Microorganisms (GCM) 10K type strain sequencing project: providing services to taxonomists for standard genome sequencing and annotation.</title>
        <authorList>
            <consortium name="The Broad Institute Genomics Platform"/>
            <consortium name="The Broad Institute Genome Sequencing Center for Infectious Disease"/>
            <person name="Wu L."/>
            <person name="Ma J."/>
        </authorList>
    </citation>
    <scope>NUCLEOTIDE SEQUENCE [LARGE SCALE GENOMIC DNA]</scope>
    <source>
        <strain evidence="11">CCUG 30340</strain>
    </source>
</reference>
<comment type="similarity">
    <text evidence="2">Belongs to the glycosyltransferase 41 family. O-GlcNAc transferase subfamily.</text>
</comment>
<name>A0ABV9QUM3_9GAMM</name>
<evidence type="ECO:0000256" key="4">
    <source>
        <dbReference type="ARBA" id="ARBA00022676"/>
    </source>
</evidence>
<feature type="domain" description="O-GlcNAc transferase C-terminal" evidence="9">
    <location>
        <begin position="386"/>
        <end position="533"/>
    </location>
</feature>
<dbReference type="EMBL" id="JBHSHD010000007">
    <property type="protein sequence ID" value="MFC4820516.1"/>
    <property type="molecule type" value="Genomic_DNA"/>
</dbReference>
<dbReference type="Pfam" id="PF13432">
    <property type="entry name" value="TPR_16"/>
    <property type="match status" value="1"/>
</dbReference>
<feature type="repeat" description="TPR" evidence="8">
    <location>
        <begin position="152"/>
        <end position="185"/>
    </location>
</feature>
<evidence type="ECO:0000256" key="8">
    <source>
        <dbReference type="PROSITE-ProRule" id="PRU00339"/>
    </source>
</evidence>
<evidence type="ECO:0000256" key="3">
    <source>
        <dbReference type="ARBA" id="ARBA00011970"/>
    </source>
</evidence>
<evidence type="ECO:0000256" key="1">
    <source>
        <dbReference type="ARBA" id="ARBA00004922"/>
    </source>
</evidence>
<dbReference type="InterPro" id="IPR011990">
    <property type="entry name" value="TPR-like_helical_dom_sf"/>
</dbReference>
<keyword evidence="6" id="KW-0677">Repeat</keyword>
<feature type="domain" description="O-GlcNAc transferase C-terminal" evidence="9">
    <location>
        <begin position="605"/>
        <end position="727"/>
    </location>
</feature>
<dbReference type="SUPFAM" id="SSF53756">
    <property type="entry name" value="UDP-Glycosyltransferase/glycogen phosphorylase"/>
    <property type="match status" value="1"/>
</dbReference>
<dbReference type="Pfam" id="PF14559">
    <property type="entry name" value="TPR_19"/>
    <property type="match status" value="2"/>
</dbReference>
<dbReference type="Pfam" id="PF13844">
    <property type="entry name" value="Glyco_transf_41"/>
    <property type="match status" value="2"/>
</dbReference>
<keyword evidence="5" id="KW-0808">Transferase</keyword>
<evidence type="ECO:0000256" key="6">
    <source>
        <dbReference type="ARBA" id="ARBA00022737"/>
    </source>
</evidence>
<accession>A0ABV9QUM3</accession>
<keyword evidence="7 8" id="KW-0802">TPR repeat</keyword>
<feature type="repeat" description="TPR" evidence="8">
    <location>
        <begin position="16"/>
        <end position="49"/>
    </location>
</feature>
<organism evidence="10 11">
    <name type="scientific">Dokdonella ginsengisoli</name>
    <dbReference type="NCBI Taxonomy" id="363846"/>
    <lineage>
        <taxon>Bacteria</taxon>
        <taxon>Pseudomonadati</taxon>
        <taxon>Pseudomonadota</taxon>
        <taxon>Gammaproteobacteria</taxon>
        <taxon>Lysobacterales</taxon>
        <taxon>Rhodanobacteraceae</taxon>
        <taxon>Dokdonella</taxon>
    </lineage>
</organism>
<keyword evidence="11" id="KW-1185">Reference proteome</keyword>